<reference evidence="3 4" key="1">
    <citation type="submission" date="2019-10" db="EMBL/GenBank/DDBJ databases">
        <title>Deinococcus sp. isolated from soil.</title>
        <authorList>
            <person name="Li Y."/>
            <person name="Wang J."/>
        </authorList>
    </citation>
    <scope>NUCLEOTIDE SEQUENCE [LARGE SCALE GENOMIC DNA]</scope>
    <source>
        <strain evidence="3 4">SDU3-2</strain>
    </source>
</reference>
<dbReference type="GO" id="GO:0015074">
    <property type="term" value="P:DNA integration"/>
    <property type="evidence" value="ECO:0007669"/>
    <property type="project" value="InterPro"/>
</dbReference>
<sequence>MPHPRKWAGDFGRISWSITVRRKVRKKLNAGERVQKPSVPGPNQRWSMDFMSDQLASGQRFRVLNVVDDFTLENVGMHIGTSITGTDVVRLLDTVLAKRAQPAAIFTDNGVMLQEILPKSPAPLRGSGTLEGKYGEATEKLADGHQGADRP</sequence>
<feature type="non-terminal residue" evidence="3">
    <location>
        <position position="151"/>
    </location>
</feature>
<dbReference type="GO" id="GO:0003676">
    <property type="term" value="F:nucleic acid binding"/>
    <property type="evidence" value="ECO:0007669"/>
    <property type="project" value="InterPro"/>
</dbReference>
<comment type="caution">
    <text evidence="3">The sequence shown here is derived from an EMBL/GenBank/DDBJ whole genome shotgun (WGS) entry which is preliminary data.</text>
</comment>
<dbReference type="SUPFAM" id="SSF53098">
    <property type="entry name" value="Ribonuclease H-like"/>
    <property type="match status" value="1"/>
</dbReference>
<feature type="region of interest" description="Disordered" evidence="1">
    <location>
        <begin position="122"/>
        <end position="151"/>
    </location>
</feature>
<evidence type="ECO:0000256" key="1">
    <source>
        <dbReference type="SAM" id="MobiDB-lite"/>
    </source>
</evidence>
<dbReference type="Gene3D" id="3.30.420.10">
    <property type="entry name" value="Ribonuclease H-like superfamily/Ribonuclease H"/>
    <property type="match status" value="1"/>
</dbReference>
<dbReference type="EMBL" id="WBSL01000042">
    <property type="protein sequence ID" value="MPY68447.1"/>
    <property type="molecule type" value="Genomic_DNA"/>
</dbReference>
<proteinExistence type="predicted"/>
<name>A0A7X1NZ28_9DEIO</name>
<evidence type="ECO:0000313" key="3">
    <source>
        <dbReference type="EMBL" id="MPY68447.1"/>
    </source>
</evidence>
<dbReference type="Pfam" id="PF00665">
    <property type="entry name" value="rve"/>
    <property type="match status" value="1"/>
</dbReference>
<protein>
    <submittedName>
        <fullName evidence="3">Transposase family protein</fullName>
    </submittedName>
</protein>
<dbReference type="PANTHER" id="PTHR47515:SF1">
    <property type="entry name" value="BLR2054 PROTEIN"/>
    <property type="match status" value="1"/>
</dbReference>
<dbReference type="Proteomes" id="UP000484842">
    <property type="component" value="Unassembled WGS sequence"/>
</dbReference>
<keyword evidence="4" id="KW-1185">Reference proteome</keyword>
<feature type="compositionally biased region" description="Basic and acidic residues" evidence="1">
    <location>
        <begin position="133"/>
        <end position="151"/>
    </location>
</feature>
<evidence type="ECO:0000259" key="2">
    <source>
        <dbReference type="PROSITE" id="PS50994"/>
    </source>
</evidence>
<evidence type="ECO:0000313" key="4">
    <source>
        <dbReference type="Proteomes" id="UP000484842"/>
    </source>
</evidence>
<dbReference type="AlphaFoldDB" id="A0A7X1NZ28"/>
<dbReference type="InterPro" id="IPR036397">
    <property type="entry name" value="RNaseH_sf"/>
</dbReference>
<dbReference type="InterPro" id="IPR001584">
    <property type="entry name" value="Integrase_cat-core"/>
</dbReference>
<gene>
    <name evidence="3" type="ORF">F8S09_17515</name>
</gene>
<dbReference type="InterPro" id="IPR012337">
    <property type="entry name" value="RNaseH-like_sf"/>
</dbReference>
<feature type="domain" description="Integrase catalytic" evidence="2">
    <location>
        <begin position="36"/>
        <end position="113"/>
    </location>
</feature>
<accession>A0A7X1NZ28</accession>
<organism evidence="3 4">
    <name type="scientific">Deinococcus terrestris</name>
    <dbReference type="NCBI Taxonomy" id="2651870"/>
    <lineage>
        <taxon>Bacteria</taxon>
        <taxon>Thermotogati</taxon>
        <taxon>Deinococcota</taxon>
        <taxon>Deinococci</taxon>
        <taxon>Deinococcales</taxon>
        <taxon>Deinococcaceae</taxon>
        <taxon>Deinococcus</taxon>
    </lineage>
</organism>
<dbReference type="PROSITE" id="PS50994">
    <property type="entry name" value="INTEGRASE"/>
    <property type="match status" value="1"/>
</dbReference>
<dbReference type="PANTHER" id="PTHR47515">
    <property type="entry name" value="LOW CALCIUM RESPONSE LOCUS PROTEIN T"/>
    <property type="match status" value="1"/>
</dbReference>